<comment type="caution">
    <text evidence="1">The sequence shown here is derived from an EMBL/GenBank/DDBJ whole genome shotgun (WGS) entry which is preliminary data.</text>
</comment>
<dbReference type="EMBL" id="BMPU01000003">
    <property type="protein sequence ID" value="GGM55001.1"/>
    <property type="molecule type" value="Genomic_DNA"/>
</dbReference>
<sequence length="69" mass="7993">MSTAYEMVKILYTFEMPCNGLIYSAKASHAKLPDIPLRSDTQALRLIASIHLIQRRKKHRSREEKSTFT</sequence>
<proteinExistence type="predicted"/>
<gene>
    <name evidence="1" type="ORF">GCM10007088_12200</name>
</gene>
<reference evidence="2" key="1">
    <citation type="journal article" date="2019" name="Int. J. Syst. Evol. Microbiol.">
        <title>The Global Catalogue of Microorganisms (GCM) 10K type strain sequencing project: providing services to taxonomists for standard genome sequencing and annotation.</title>
        <authorList>
            <consortium name="The Broad Institute Genomics Platform"/>
            <consortium name="The Broad Institute Genome Sequencing Center for Infectious Disease"/>
            <person name="Wu L."/>
            <person name="Ma J."/>
        </authorList>
    </citation>
    <scope>NUCLEOTIDE SEQUENCE [LARGE SCALE GENOMIC DNA]</scope>
    <source>
        <strain evidence="2">JCM 30531</strain>
    </source>
</reference>
<organism evidence="1 2">
    <name type="scientific">Porphyromonas pasteri</name>
    <dbReference type="NCBI Taxonomy" id="1583331"/>
    <lineage>
        <taxon>Bacteria</taxon>
        <taxon>Pseudomonadati</taxon>
        <taxon>Bacteroidota</taxon>
        <taxon>Bacteroidia</taxon>
        <taxon>Bacteroidales</taxon>
        <taxon>Porphyromonadaceae</taxon>
        <taxon>Porphyromonas</taxon>
    </lineage>
</organism>
<name>A0ABQ2H8P5_9PORP</name>
<evidence type="ECO:0000313" key="1">
    <source>
        <dbReference type="EMBL" id="GGM55001.1"/>
    </source>
</evidence>
<accession>A0ABQ2H8P5</accession>
<keyword evidence="2" id="KW-1185">Reference proteome</keyword>
<evidence type="ECO:0000313" key="2">
    <source>
        <dbReference type="Proteomes" id="UP000653477"/>
    </source>
</evidence>
<protein>
    <submittedName>
        <fullName evidence="1">Uncharacterized protein</fullName>
    </submittedName>
</protein>
<dbReference type="Proteomes" id="UP000653477">
    <property type="component" value="Unassembled WGS sequence"/>
</dbReference>